<gene>
    <name evidence="5" type="ORF">Cpap_3704</name>
</gene>
<dbReference type="InterPro" id="IPR036736">
    <property type="entry name" value="ACP-like_sf"/>
</dbReference>
<feature type="domain" description="Carrier" evidence="3">
    <location>
        <begin position="1053"/>
        <end position="1105"/>
    </location>
</feature>
<dbReference type="InterPro" id="IPR023213">
    <property type="entry name" value="CAT-like_dom_sf"/>
</dbReference>
<dbReference type="Gene3D" id="3.30.559.10">
    <property type="entry name" value="Chloramphenicol acetyltransferase-like domain"/>
    <property type="match status" value="1"/>
</dbReference>
<evidence type="ECO:0000259" key="2">
    <source>
        <dbReference type="Pfam" id="PF00501"/>
    </source>
</evidence>
<evidence type="ECO:0000259" key="3">
    <source>
        <dbReference type="Pfam" id="PF00550"/>
    </source>
</evidence>
<dbReference type="Gene3D" id="1.10.1200.10">
    <property type="entry name" value="ACP-like"/>
    <property type="match status" value="1"/>
</dbReference>
<dbReference type="Gene3D" id="3.30.300.30">
    <property type="match status" value="1"/>
</dbReference>
<organism evidence="5 6">
    <name type="scientific">Ruminiclostridium papyrosolvens DSM 2782</name>
    <dbReference type="NCBI Taxonomy" id="588581"/>
    <lineage>
        <taxon>Bacteria</taxon>
        <taxon>Bacillati</taxon>
        <taxon>Bacillota</taxon>
        <taxon>Clostridia</taxon>
        <taxon>Eubacteriales</taxon>
        <taxon>Oscillospiraceae</taxon>
        <taxon>Ruminiclostridium</taxon>
    </lineage>
</organism>
<comment type="cofactor">
    <cofactor evidence="1">
        <name>pantetheine 4'-phosphate</name>
        <dbReference type="ChEBI" id="CHEBI:47942"/>
    </cofactor>
</comment>
<dbReference type="InterPro" id="IPR020845">
    <property type="entry name" value="AMP-binding_CS"/>
</dbReference>
<dbReference type="InterPro" id="IPR001242">
    <property type="entry name" value="Condensation_dom"/>
</dbReference>
<proteinExistence type="predicted"/>
<dbReference type="InterPro" id="IPR045851">
    <property type="entry name" value="AMP-bd_C_sf"/>
</dbReference>
<dbReference type="Pfam" id="PF00550">
    <property type="entry name" value="PP-binding"/>
    <property type="match status" value="1"/>
</dbReference>
<evidence type="ECO:0000313" key="6">
    <source>
        <dbReference type="Proteomes" id="UP000003860"/>
    </source>
</evidence>
<dbReference type="OrthoDB" id="9778383at2"/>
<evidence type="ECO:0000313" key="5">
    <source>
        <dbReference type="EMBL" id="EGD49272.1"/>
    </source>
</evidence>
<dbReference type="eggNOG" id="COG1020">
    <property type="taxonomic scope" value="Bacteria"/>
</dbReference>
<protein>
    <submittedName>
        <fullName evidence="5">AMP-dependent synthetase and ligase</fullName>
    </submittedName>
</protein>
<accession>F1T724</accession>
<dbReference type="GO" id="GO:0008610">
    <property type="term" value="P:lipid biosynthetic process"/>
    <property type="evidence" value="ECO:0007669"/>
    <property type="project" value="UniProtKB-ARBA"/>
</dbReference>
<feature type="domain" description="AMP-dependent synthetase/ligase" evidence="2">
    <location>
        <begin position="508"/>
        <end position="840"/>
    </location>
</feature>
<dbReference type="SUPFAM" id="SSF52777">
    <property type="entry name" value="CoA-dependent acyltransferases"/>
    <property type="match status" value="2"/>
</dbReference>
<sequence length="1113" mass="127067">MNKREIYSMVFRHEISAEEALKLLENSGNEEECVNFPLSSIQKPLWLSNIMYPDNSAYNLSVPIIINEEVNEEILLKTCSYIVSLHGNLRTVFSNCTEVENGEPHQSVRDENNFSYEYLDITNETFDKQKKTVLSVYKRPFDLAKDYSLRVCNFKIEKEKHLVLLVIHHILADGPSLTILASHFVEAYCTCKIGEKIRIQKPKASYKEFVEWQENMLLSAFGKEAEEFWIKKLNNDFNGIDLPKEPLKNRGITFEGETILKGVDYLTLKKLRETADEFGVSLYVLTLAAFFVLLNRYSGQDKLQVGTPMYGRPSSKFSDCIGFFSNTVPVFTEIPLEEKFRVFVSNLKKEIMDIMRYSTYPFLNVAGKLGKTTDNMYTIVFAVQSFLKELGRHQLDNFGSKSEQDTKLVNSIQQEGVFDIFLELQEQQDNAILAIKYKRDSFSKDFIEQFGENYIYLLNDICSNQEKLIYELDCVCEEEKNYLLNVINNTDKNFEQLCVHEIIDRYGDTLPHKTAVVFKGTMLTYAQLRDESNYLAHLLVERGVHKGDIVGVYMDRSAEVIISMLALFKIGAVYLPYDTKLPLDRFSYIIGETAMKMVLTNDNRLQFINDDITKLSVESELRNKKSSLSGTVYKSETNLEDLAYMIYTSGSTGNPKGVQVWQNSLTNIIQSMLIEPGVSGSDYTITIASISFDMSLLEILPILCAGGTIEMLSSDIIDDQIALTKKLHDIPVTYFCATPSLYEILFVTGFNSKTMTRAWVAGDALNNNLAQKMMDLYGVVWNMCGPTEAAIITSIQKITDARKVGIGKPIHNYQIYILDSYHQLLPKGAKGELYIGGAGTNQPCYYKQDELNGKKFIQNPFLKDSYLHCSGDLVSFMDDDNLKYYCRIDGMVKFRGLRIELEEIDNQILKLDYIRNSASVIRKDSSNHSEIVTFVILKSIKSDIDASAISANIGKWLPVYMLPSYYIVLEEMPLNVNTKINRKYLSTEKIEDILLNYKGYVLEGTKEEKVENKEVRDDIIKEETSICTTVSPEAICIDVECNPDELLAFVNDELKRSVIEIVDLSEKDIGEYTPFSNMEFDSLRFVKLAVSIKDKFSIEISPVIFNNLKIYPH</sequence>
<dbReference type="InterPro" id="IPR000873">
    <property type="entry name" value="AMP-dep_synth/lig_dom"/>
</dbReference>
<keyword evidence="5" id="KW-0436">Ligase</keyword>
<dbReference type="PANTHER" id="PTHR45527:SF1">
    <property type="entry name" value="FATTY ACID SYNTHASE"/>
    <property type="match status" value="1"/>
</dbReference>
<dbReference type="Gene3D" id="2.30.38.10">
    <property type="entry name" value="Luciferase, Domain 3"/>
    <property type="match status" value="1"/>
</dbReference>
<dbReference type="Pfam" id="PF00668">
    <property type="entry name" value="Condensation"/>
    <property type="match status" value="1"/>
</dbReference>
<dbReference type="Pfam" id="PF00501">
    <property type="entry name" value="AMP-binding"/>
    <property type="match status" value="1"/>
</dbReference>
<evidence type="ECO:0000259" key="4">
    <source>
        <dbReference type="Pfam" id="PF00668"/>
    </source>
</evidence>
<dbReference type="RefSeq" id="WP_004615861.1">
    <property type="nucleotide sequence ID" value="NZ_ACXX02000001.1"/>
</dbReference>
<dbReference type="CDD" id="cd05930">
    <property type="entry name" value="A_NRPS"/>
    <property type="match status" value="1"/>
</dbReference>
<reference evidence="5" key="2">
    <citation type="submission" date="2011-01" db="EMBL/GenBank/DDBJ databases">
        <title>The Non-contiguous Finished genome of Clostridium papyrosolvens.</title>
        <authorList>
            <person name="Lucas S."/>
            <person name="Copeland A."/>
            <person name="Lapidus A."/>
            <person name="Cheng J.-F."/>
            <person name="Goodwin L."/>
            <person name="Pitluck S."/>
            <person name="Misra M."/>
            <person name="Chertkov O."/>
            <person name="Detter J.C."/>
            <person name="Han C."/>
            <person name="Tapia R."/>
            <person name="Land M."/>
            <person name="Hauser L."/>
            <person name="Kyrpides N."/>
            <person name="Ivanova N."/>
            <person name="Pagani I."/>
            <person name="Mouttaki H."/>
            <person name="He Z."/>
            <person name="Zhou J."/>
            <person name="Hemme C.L."/>
            <person name="Woyke T."/>
        </authorList>
    </citation>
    <scope>NUCLEOTIDE SEQUENCE [LARGE SCALE GENOMIC DNA]</scope>
    <source>
        <strain evidence="5">DSM 2782</strain>
    </source>
</reference>
<dbReference type="GO" id="GO:0016874">
    <property type="term" value="F:ligase activity"/>
    <property type="evidence" value="ECO:0007669"/>
    <property type="project" value="UniProtKB-KW"/>
</dbReference>
<dbReference type="Gene3D" id="3.40.50.980">
    <property type="match status" value="2"/>
</dbReference>
<dbReference type="SUPFAM" id="SSF47336">
    <property type="entry name" value="ACP-like"/>
    <property type="match status" value="1"/>
</dbReference>
<dbReference type="PANTHER" id="PTHR45527">
    <property type="entry name" value="NONRIBOSOMAL PEPTIDE SYNTHETASE"/>
    <property type="match status" value="1"/>
</dbReference>
<dbReference type="EMBL" id="ACXX02000001">
    <property type="protein sequence ID" value="EGD49272.1"/>
    <property type="molecule type" value="Genomic_DNA"/>
</dbReference>
<dbReference type="SUPFAM" id="SSF56801">
    <property type="entry name" value="Acetyl-CoA synthetase-like"/>
    <property type="match status" value="1"/>
</dbReference>
<dbReference type="GO" id="GO:0043041">
    <property type="term" value="P:amino acid activation for nonribosomal peptide biosynthetic process"/>
    <property type="evidence" value="ECO:0007669"/>
    <property type="project" value="TreeGrafter"/>
</dbReference>
<dbReference type="GO" id="GO:0031177">
    <property type="term" value="F:phosphopantetheine binding"/>
    <property type="evidence" value="ECO:0007669"/>
    <property type="project" value="TreeGrafter"/>
</dbReference>
<dbReference type="GO" id="GO:0005737">
    <property type="term" value="C:cytoplasm"/>
    <property type="evidence" value="ECO:0007669"/>
    <property type="project" value="TreeGrafter"/>
</dbReference>
<reference evidence="5" key="1">
    <citation type="submission" date="2009-07" db="EMBL/GenBank/DDBJ databases">
        <authorList>
            <consortium name="US DOE Joint Genome Institute (JGI-PGF)"/>
            <person name="Lucas S."/>
            <person name="Copeland A."/>
            <person name="Lapidus A."/>
            <person name="Glavina del Rio T."/>
            <person name="Tice H."/>
            <person name="Bruce D."/>
            <person name="Goodwin L."/>
            <person name="Pitluck S."/>
            <person name="Larimer F."/>
            <person name="Land M.L."/>
            <person name="Mouttaki H."/>
            <person name="He Z."/>
            <person name="Zhou J."/>
            <person name="Hemme C.L."/>
        </authorList>
    </citation>
    <scope>NUCLEOTIDE SEQUENCE</scope>
    <source>
        <strain evidence="5">DSM 2782</strain>
    </source>
</reference>
<name>F1T724_9FIRM</name>
<dbReference type="FunFam" id="3.40.50.980:FF:000001">
    <property type="entry name" value="Non-ribosomal peptide synthetase"/>
    <property type="match status" value="1"/>
</dbReference>
<dbReference type="Gene3D" id="3.30.559.30">
    <property type="entry name" value="Nonribosomal peptide synthetase, condensation domain"/>
    <property type="match status" value="1"/>
</dbReference>
<dbReference type="Proteomes" id="UP000003860">
    <property type="component" value="Unassembled WGS sequence"/>
</dbReference>
<dbReference type="AlphaFoldDB" id="F1T724"/>
<dbReference type="STRING" id="588581.Cpap_3704"/>
<dbReference type="GO" id="GO:0044550">
    <property type="term" value="P:secondary metabolite biosynthetic process"/>
    <property type="evidence" value="ECO:0007669"/>
    <property type="project" value="TreeGrafter"/>
</dbReference>
<feature type="domain" description="Condensation" evidence="4">
    <location>
        <begin position="36"/>
        <end position="483"/>
    </location>
</feature>
<keyword evidence="6" id="KW-1185">Reference proteome</keyword>
<evidence type="ECO:0000256" key="1">
    <source>
        <dbReference type="ARBA" id="ARBA00001957"/>
    </source>
</evidence>
<dbReference type="InterPro" id="IPR009081">
    <property type="entry name" value="PP-bd_ACP"/>
</dbReference>
<comment type="caution">
    <text evidence="5">The sequence shown here is derived from an EMBL/GenBank/DDBJ whole genome shotgun (WGS) entry which is preliminary data.</text>
</comment>
<dbReference type="PROSITE" id="PS00455">
    <property type="entry name" value="AMP_BINDING"/>
    <property type="match status" value="1"/>
</dbReference>